<gene>
    <name evidence="1" type="ORF">DPX16_3526</name>
</gene>
<protein>
    <submittedName>
        <fullName evidence="1">Uncharacterized protein</fullName>
    </submittedName>
</protein>
<evidence type="ECO:0000313" key="2">
    <source>
        <dbReference type="Proteomes" id="UP000281406"/>
    </source>
</evidence>
<accession>A0A3N0Y5E6</accession>
<reference evidence="1 2" key="1">
    <citation type="submission" date="2018-10" db="EMBL/GenBank/DDBJ databases">
        <title>Genome assembly for a Yunnan-Guizhou Plateau 3E fish, Anabarilius grahami (Regan), and its evolutionary and genetic applications.</title>
        <authorList>
            <person name="Jiang W."/>
        </authorList>
    </citation>
    <scope>NUCLEOTIDE SEQUENCE [LARGE SCALE GENOMIC DNA]</scope>
    <source>
        <strain evidence="1">AG-KIZ</strain>
        <tissue evidence="1">Muscle</tissue>
    </source>
</reference>
<dbReference type="EMBL" id="RJVU01053051">
    <property type="protein sequence ID" value="ROL40978.1"/>
    <property type="molecule type" value="Genomic_DNA"/>
</dbReference>
<name>A0A3N0Y5E6_ANAGA</name>
<proteinExistence type="predicted"/>
<dbReference type="PANTHER" id="PTHR47526:SF4">
    <property type="entry name" value="SWIM-TYPE DOMAIN-CONTAINING PROTEIN"/>
    <property type="match status" value="1"/>
</dbReference>
<evidence type="ECO:0000313" key="1">
    <source>
        <dbReference type="EMBL" id="ROL40978.1"/>
    </source>
</evidence>
<dbReference type="Proteomes" id="UP000281406">
    <property type="component" value="Unassembled WGS sequence"/>
</dbReference>
<dbReference type="PANTHER" id="PTHR47526">
    <property type="entry name" value="ATP-DEPENDENT DNA HELICASE"/>
    <property type="match status" value="1"/>
</dbReference>
<sequence length="90" mass="10613">MEKHKKTEKKPYRDKLIKDARDRYLEKLSSVRNIDLYELTALSWSADPALVPPLSYPDIVNYLVYGISAYTSEQFKNYKFLEAHRHFSNG</sequence>
<organism evidence="1 2">
    <name type="scientific">Anabarilius grahami</name>
    <name type="common">Kanglang fish</name>
    <name type="synonym">Barilius grahami</name>
    <dbReference type="NCBI Taxonomy" id="495550"/>
    <lineage>
        <taxon>Eukaryota</taxon>
        <taxon>Metazoa</taxon>
        <taxon>Chordata</taxon>
        <taxon>Craniata</taxon>
        <taxon>Vertebrata</taxon>
        <taxon>Euteleostomi</taxon>
        <taxon>Actinopterygii</taxon>
        <taxon>Neopterygii</taxon>
        <taxon>Teleostei</taxon>
        <taxon>Ostariophysi</taxon>
        <taxon>Cypriniformes</taxon>
        <taxon>Xenocyprididae</taxon>
        <taxon>Xenocypridinae</taxon>
        <taxon>Xenocypridinae incertae sedis</taxon>
        <taxon>Anabarilius</taxon>
    </lineage>
</organism>
<dbReference type="OrthoDB" id="6155932at2759"/>
<comment type="caution">
    <text evidence="1">The sequence shown here is derived from an EMBL/GenBank/DDBJ whole genome shotgun (WGS) entry which is preliminary data.</text>
</comment>
<keyword evidence="2" id="KW-1185">Reference proteome</keyword>
<dbReference type="AlphaFoldDB" id="A0A3N0Y5E6"/>